<sequence>MTVGEHDGESPEASQRTAELPKQIDSPQGQITDIHRTQGTTGENSNLSSEVQSLKERLDEHSKQLELSAEKLSQLQSENTALRHQNQTLNVAGNKKRRFNTRVQPMGNLNTPSTREGTTETPPASRVAGATRKGTENPQIHDLEESDSEPEPGKEEPEKAATESSITAYLEQMFSRRFDAMQSMVERLPGVSPPIRRSNPDSYADTPFAEEIASVEMPRKFSFPRIKMYDGTGDPDDHIVQYKQRMLAVALPKESRKATIVGTKIRTVDLRLN</sequence>
<evidence type="ECO:0000313" key="2">
    <source>
        <dbReference type="EMBL" id="KAF2565206.1"/>
    </source>
</evidence>
<evidence type="ECO:0000313" key="3">
    <source>
        <dbReference type="EMBL" id="KAF2603158.1"/>
    </source>
</evidence>
<proteinExistence type="predicted"/>
<feature type="compositionally biased region" description="Polar residues" evidence="1">
    <location>
        <begin position="25"/>
        <end position="52"/>
    </location>
</feature>
<dbReference type="AlphaFoldDB" id="A0A8S9I7A2"/>
<evidence type="ECO:0000256" key="1">
    <source>
        <dbReference type="SAM" id="MobiDB-lite"/>
    </source>
</evidence>
<feature type="compositionally biased region" description="Basic and acidic residues" evidence="1">
    <location>
        <begin position="133"/>
        <end position="143"/>
    </location>
</feature>
<dbReference type="EMBL" id="QGKW02001911">
    <property type="protein sequence ID" value="KAF2565206.1"/>
    <property type="molecule type" value="Genomic_DNA"/>
</dbReference>
<name>A0A8S9I7A2_BRACR</name>
<feature type="compositionally biased region" description="Polar residues" evidence="1">
    <location>
        <begin position="76"/>
        <end position="91"/>
    </location>
</feature>
<dbReference type="Proteomes" id="UP000712281">
    <property type="component" value="Unassembled WGS sequence"/>
</dbReference>
<reference evidence="2" key="1">
    <citation type="submission" date="2019-12" db="EMBL/GenBank/DDBJ databases">
        <title>Genome sequencing and annotation of Brassica cretica.</title>
        <authorList>
            <person name="Studholme D.J."/>
            <person name="Sarris P.F."/>
        </authorList>
    </citation>
    <scope>NUCLEOTIDE SEQUENCE</scope>
    <source>
        <strain evidence="2">PFS-001/15</strain>
        <strain evidence="3">PFS-102/07</strain>
        <tissue evidence="2">Leaf</tissue>
    </source>
</reference>
<protein>
    <submittedName>
        <fullName evidence="2">Uncharacterized protein</fullName>
    </submittedName>
</protein>
<accession>A0A8S9I7A2</accession>
<feature type="region of interest" description="Disordered" evidence="1">
    <location>
        <begin position="1"/>
        <end position="60"/>
    </location>
</feature>
<feature type="region of interest" description="Disordered" evidence="1">
    <location>
        <begin position="76"/>
        <end position="165"/>
    </location>
</feature>
<organism evidence="2 4">
    <name type="scientific">Brassica cretica</name>
    <name type="common">Mustard</name>
    <dbReference type="NCBI Taxonomy" id="69181"/>
    <lineage>
        <taxon>Eukaryota</taxon>
        <taxon>Viridiplantae</taxon>
        <taxon>Streptophyta</taxon>
        <taxon>Embryophyta</taxon>
        <taxon>Tracheophyta</taxon>
        <taxon>Spermatophyta</taxon>
        <taxon>Magnoliopsida</taxon>
        <taxon>eudicotyledons</taxon>
        <taxon>Gunneridae</taxon>
        <taxon>Pentapetalae</taxon>
        <taxon>rosids</taxon>
        <taxon>malvids</taxon>
        <taxon>Brassicales</taxon>
        <taxon>Brassicaceae</taxon>
        <taxon>Brassiceae</taxon>
        <taxon>Brassica</taxon>
    </lineage>
</organism>
<feature type="compositionally biased region" description="Polar residues" evidence="1">
    <location>
        <begin position="101"/>
        <end position="122"/>
    </location>
</feature>
<dbReference type="EMBL" id="QGKY02000094">
    <property type="protein sequence ID" value="KAF2603158.1"/>
    <property type="molecule type" value="Genomic_DNA"/>
</dbReference>
<evidence type="ECO:0000313" key="4">
    <source>
        <dbReference type="Proteomes" id="UP000712281"/>
    </source>
</evidence>
<gene>
    <name evidence="2" type="ORF">F2Q68_00025701</name>
    <name evidence="3" type="ORF">F2Q70_00026151</name>
</gene>
<feature type="compositionally biased region" description="Basic and acidic residues" evidence="1">
    <location>
        <begin position="151"/>
        <end position="161"/>
    </location>
</feature>
<comment type="caution">
    <text evidence="2">The sequence shown here is derived from an EMBL/GenBank/DDBJ whole genome shotgun (WGS) entry which is preliminary data.</text>
</comment>